<dbReference type="InterPro" id="IPR053146">
    <property type="entry name" value="QDO-like"/>
</dbReference>
<dbReference type="PANTHER" id="PTHR36440">
    <property type="entry name" value="PUTATIVE (AFU_ORTHOLOGUE AFUA_8G07350)-RELATED"/>
    <property type="match status" value="1"/>
</dbReference>
<dbReference type="CDD" id="cd02215">
    <property type="entry name" value="cupin_QDO_N_C"/>
    <property type="match status" value="1"/>
</dbReference>
<dbReference type="EMBL" id="JACIEC010000005">
    <property type="protein sequence ID" value="MBB4144905.1"/>
    <property type="molecule type" value="Genomic_DNA"/>
</dbReference>
<name>A0A7W6LIB9_9HYPH</name>
<dbReference type="GO" id="GO:0051213">
    <property type="term" value="F:dioxygenase activity"/>
    <property type="evidence" value="ECO:0007669"/>
    <property type="project" value="UniProtKB-KW"/>
</dbReference>
<protein>
    <submittedName>
        <fullName evidence="2">Quercetin dioxygenase-like cupin family protein</fullName>
    </submittedName>
</protein>
<dbReference type="Gene3D" id="2.60.120.10">
    <property type="entry name" value="Jelly Rolls"/>
    <property type="match status" value="2"/>
</dbReference>
<dbReference type="InterPro" id="IPR013096">
    <property type="entry name" value="Cupin_2"/>
</dbReference>
<dbReference type="SUPFAM" id="SSF51182">
    <property type="entry name" value="RmlC-like cupins"/>
    <property type="match status" value="1"/>
</dbReference>
<evidence type="ECO:0000313" key="3">
    <source>
        <dbReference type="Proteomes" id="UP000519897"/>
    </source>
</evidence>
<dbReference type="Proteomes" id="UP000519897">
    <property type="component" value="Unassembled WGS sequence"/>
</dbReference>
<dbReference type="PANTHER" id="PTHR36440:SF1">
    <property type="entry name" value="PUTATIVE (AFU_ORTHOLOGUE AFUA_8G07350)-RELATED"/>
    <property type="match status" value="1"/>
</dbReference>
<reference evidence="2 3" key="1">
    <citation type="submission" date="2020-08" db="EMBL/GenBank/DDBJ databases">
        <title>Genomic Encyclopedia of Type Strains, Phase IV (KMG-IV): sequencing the most valuable type-strain genomes for metagenomic binning, comparative biology and taxonomic classification.</title>
        <authorList>
            <person name="Goeker M."/>
        </authorList>
    </citation>
    <scope>NUCLEOTIDE SEQUENCE [LARGE SCALE GENOMIC DNA]</scope>
    <source>
        <strain evidence="2 3">DSM 29514</strain>
    </source>
</reference>
<dbReference type="RefSeq" id="WP_165130768.1">
    <property type="nucleotide sequence ID" value="NZ_CP049249.1"/>
</dbReference>
<keyword evidence="2" id="KW-0223">Dioxygenase</keyword>
<feature type="domain" description="Cupin type-2" evidence="1">
    <location>
        <begin position="228"/>
        <end position="281"/>
    </location>
</feature>
<proteinExistence type="predicted"/>
<dbReference type="InterPro" id="IPR014710">
    <property type="entry name" value="RmlC-like_jellyroll"/>
</dbReference>
<gene>
    <name evidence="2" type="ORF">GGQ72_003467</name>
</gene>
<comment type="caution">
    <text evidence="2">The sequence shown here is derived from an EMBL/GenBank/DDBJ whole genome shotgun (WGS) entry which is preliminary data.</text>
</comment>
<feature type="domain" description="Cupin type-2" evidence="1">
    <location>
        <begin position="59"/>
        <end position="106"/>
    </location>
</feature>
<accession>A0A7W6LIB9</accession>
<dbReference type="Pfam" id="PF07883">
    <property type="entry name" value="Cupin_2"/>
    <property type="match status" value="2"/>
</dbReference>
<keyword evidence="2" id="KW-0560">Oxidoreductase</keyword>
<dbReference type="InterPro" id="IPR011051">
    <property type="entry name" value="RmlC_Cupin_sf"/>
</dbReference>
<evidence type="ECO:0000259" key="1">
    <source>
        <dbReference type="Pfam" id="PF07883"/>
    </source>
</evidence>
<sequence>MSGSLRTLPGKSVAYVLRQGEGDAFNVAGQIITVLAGTDETAGGYGAVVCEATLDRQPIPLHYHEREYDTWFCTRGRLRIWAENSSRILTEGDFAFVPPNVVHAYQSVAPRTQFFGIVAPGGWEGFFEGAGSVWLEPGLPASNHPFDFSRMGPAMQRFGVMRMPEAVYAEVTDGNETDRQLPQQRQSFVLQSGYGPRHRLAGHLATTVLPASLCDDRMEIRTIEAGLGASMPPIRHAETHVNLYLLSGALSLVLDGEAYVMGAGDFANIPADTVYSTQVLSGSARWLLSSANGTGLAFWDSQGVETQEFTFQAARDQDLRQILSPTSNLVDVTLAA</sequence>
<dbReference type="AlphaFoldDB" id="A0A7W6LIB9"/>
<evidence type="ECO:0000313" key="2">
    <source>
        <dbReference type="EMBL" id="MBB4144905.1"/>
    </source>
</evidence>
<organism evidence="2 3">
    <name type="scientific">Rhizobium rhizoryzae</name>
    <dbReference type="NCBI Taxonomy" id="451876"/>
    <lineage>
        <taxon>Bacteria</taxon>
        <taxon>Pseudomonadati</taxon>
        <taxon>Pseudomonadota</taxon>
        <taxon>Alphaproteobacteria</taxon>
        <taxon>Hyphomicrobiales</taxon>
        <taxon>Rhizobiaceae</taxon>
        <taxon>Rhizobium/Agrobacterium group</taxon>
        <taxon>Rhizobium</taxon>
    </lineage>
</organism>
<keyword evidence="3" id="KW-1185">Reference proteome</keyword>